<protein>
    <submittedName>
        <fullName evidence="3">SRPBCC domain-containing protein</fullName>
    </submittedName>
</protein>
<dbReference type="InterPro" id="IPR023393">
    <property type="entry name" value="START-like_dom_sf"/>
</dbReference>
<feature type="domain" description="Activator of Hsp90 ATPase homologue 1/2-like C-terminal" evidence="2">
    <location>
        <begin position="4"/>
        <end position="52"/>
    </location>
</feature>
<evidence type="ECO:0000259" key="2">
    <source>
        <dbReference type="Pfam" id="PF08327"/>
    </source>
</evidence>
<dbReference type="Gene3D" id="3.30.530.20">
    <property type="match status" value="1"/>
</dbReference>
<evidence type="ECO:0000313" key="4">
    <source>
        <dbReference type="Proteomes" id="UP001199070"/>
    </source>
</evidence>
<sequence length="69" mass="7404">MVSRVVICLVEPHAGVVKLTVTHDGLAPGSERDRGIRGGWPVVLSSLKSLLETGHALPFTMARRSQSEP</sequence>
<dbReference type="EMBL" id="JAIZTC010000003">
    <property type="protein sequence ID" value="MCA8380062.1"/>
    <property type="molecule type" value="Genomic_DNA"/>
</dbReference>
<gene>
    <name evidence="3" type="ORF">LGN22_14395</name>
</gene>
<dbReference type="AlphaFoldDB" id="A0AAW4TJU6"/>
<proteinExistence type="inferred from homology"/>
<name>A0AAW4TJU6_9BURK</name>
<dbReference type="InterPro" id="IPR013538">
    <property type="entry name" value="ASHA1/2-like_C"/>
</dbReference>
<evidence type="ECO:0000313" key="3">
    <source>
        <dbReference type="EMBL" id="MCA8380062.1"/>
    </source>
</evidence>
<dbReference type="SUPFAM" id="SSF55961">
    <property type="entry name" value="Bet v1-like"/>
    <property type="match status" value="1"/>
</dbReference>
<comment type="caution">
    <text evidence="3">The sequence shown here is derived from an EMBL/GenBank/DDBJ whole genome shotgun (WGS) entry which is preliminary data.</text>
</comment>
<dbReference type="Proteomes" id="UP001199070">
    <property type="component" value="Unassembled WGS sequence"/>
</dbReference>
<evidence type="ECO:0000256" key="1">
    <source>
        <dbReference type="ARBA" id="ARBA00006817"/>
    </source>
</evidence>
<reference evidence="3" key="1">
    <citation type="submission" date="2023-08" db="EMBL/GenBank/DDBJ databases">
        <title>A collection of bacterial strains from the Burkholderia cepacia Research Laboratory and Repository.</title>
        <authorList>
            <person name="Lipuma J."/>
            <person name="Spilker T."/>
        </authorList>
    </citation>
    <scope>NUCLEOTIDE SEQUENCE</scope>
    <source>
        <strain evidence="3">AU0862</strain>
    </source>
</reference>
<comment type="similarity">
    <text evidence="1">Belongs to the AHA1 family.</text>
</comment>
<dbReference type="Pfam" id="PF08327">
    <property type="entry name" value="AHSA1"/>
    <property type="match status" value="1"/>
</dbReference>
<accession>A0AAW4TJU6</accession>
<organism evidence="3 4">
    <name type="scientific">Burkholderia cenocepacia</name>
    <dbReference type="NCBI Taxonomy" id="95486"/>
    <lineage>
        <taxon>Bacteria</taxon>
        <taxon>Pseudomonadati</taxon>
        <taxon>Pseudomonadota</taxon>
        <taxon>Betaproteobacteria</taxon>
        <taxon>Burkholderiales</taxon>
        <taxon>Burkholderiaceae</taxon>
        <taxon>Burkholderia</taxon>
        <taxon>Burkholderia cepacia complex</taxon>
    </lineage>
</organism>